<dbReference type="EMBL" id="JAOUSE010000064">
    <property type="protein sequence ID" value="MCU9595627.1"/>
    <property type="molecule type" value="Genomic_DNA"/>
</dbReference>
<proteinExistence type="predicted"/>
<dbReference type="SUPFAM" id="SSF102588">
    <property type="entry name" value="LmbE-like"/>
    <property type="match status" value="1"/>
</dbReference>
<name>A0ABT2WIV8_9BACI</name>
<feature type="domain" description="Alpha-galactosidase NEW3" evidence="4">
    <location>
        <begin position="517"/>
        <end position="583"/>
    </location>
</feature>
<dbReference type="PANTHER" id="PTHR39198:SF1">
    <property type="entry name" value="ALPHA-GALACTOSIDASE NEW3 DOMAIN-CONTAINING PROTEIN"/>
    <property type="match status" value="1"/>
</dbReference>
<feature type="chain" id="PRO_5045681556" evidence="3">
    <location>
        <begin position="26"/>
        <end position="833"/>
    </location>
</feature>
<dbReference type="Pfam" id="PF10633">
    <property type="entry name" value="NPCBM_assoc"/>
    <property type="match status" value="2"/>
</dbReference>
<evidence type="ECO:0000259" key="4">
    <source>
        <dbReference type="Pfam" id="PF10633"/>
    </source>
</evidence>
<sequence>MKKMLKILLSILLIASFLPTKQVLSQTKEESDVELWNVLKPLSTTVTFLNTGAHPDDERSDFLAYLSRGLGVKTASLIANRGEGGQNEIGTELGDALGIIRSNEMIEAAKITGVKAYHLSETTSDPIYDFGFSKSPEETLQKWGEELTYERFIRFIRTYKPDIVMPSFRNVDSQHGHHRAISILSLQAFEDAANPNIFPEHLQEGLTPWQIKKVYLPTDSSSNPKKSTSIEIGIYDPIYKMTYPQLGEQSRYMHKSQGMGEDIPAEPRQVHIELVKAVDSSNHPELFTGIPYDFMEWAELIPQNDLKNQLKKLQKDLNQIIELYPNREEILPSLQKSLKDVERLISKVEKAHLEEDTKTDLLHKLKMKEQQLKDASFVASSLDVKTTINTHILTQGEKATVKMTISNNGNRDIHHVEASLLLPEGWENSGTQKISTLKRNKSETIKFNIQVPPNAKYFDPYGEPVIKSKIKFKENGYTTESILDLEETVAVLPELSVTLDPQNVVVNTVDVQETIPVTVKVKNYDEDAKKVNVSLKLPEGWSSTPVESEISLTKRFEEKETTFNLTPPKDIKSSNFIIEAQATADEKTYNTNVQEISYKHIKDSYYQYPAKINGVAFELFKPNQLKIGYIESGFDKVADYLINAGFDVTKLTKDDLATGDLSQYDTIITGIRAYLSRDDLVENNDRLLEYVKNGGHVVVQYHKTGERFEGQAPYPIKIGSPSIRWRVTDETAPVEVMKPDHNLLHTPNEITEADWENWVQERGLYFPSDWDENYETLVKMGDPGEEYFESGILLAEYGEGTYLYTSLVFYRQMENQVPGAYRIFVNLISYGAE</sequence>
<dbReference type="Pfam" id="PF02585">
    <property type="entry name" value="PIG-L"/>
    <property type="match status" value="1"/>
</dbReference>
<accession>A0ABT2WIV8</accession>
<protein>
    <submittedName>
        <fullName evidence="5">NEW3 domain-containing protein</fullName>
    </submittedName>
</protein>
<gene>
    <name evidence="5" type="ORF">OEV82_14440</name>
</gene>
<dbReference type="InterPro" id="IPR003737">
    <property type="entry name" value="GlcNAc_PI_deacetylase-related"/>
</dbReference>
<dbReference type="SUPFAM" id="SSF52317">
    <property type="entry name" value="Class I glutamine amidotransferase-like"/>
    <property type="match status" value="1"/>
</dbReference>
<evidence type="ECO:0000313" key="6">
    <source>
        <dbReference type="Proteomes" id="UP001208656"/>
    </source>
</evidence>
<dbReference type="InterPro" id="IPR024078">
    <property type="entry name" value="LmbE-like_dom_sf"/>
</dbReference>
<dbReference type="CDD" id="cd03143">
    <property type="entry name" value="A4_beta-galactosidase_middle_domain"/>
    <property type="match status" value="1"/>
</dbReference>
<dbReference type="Gene3D" id="2.60.40.10">
    <property type="entry name" value="Immunoglobulins"/>
    <property type="match status" value="1"/>
</dbReference>
<keyword evidence="3" id="KW-0732">Signal</keyword>
<dbReference type="Gene3D" id="3.40.50.10320">
    <property type="entry name" value="LmbE-like"/>
    <property type="match status" value="1"/>
</dbReference>
<evidence type="ECO:0000256" key="2">
    <source>
        <dbReference type="SAM" id="Coils"/>
    </source>
</evidence>
<reference evidence="5 6" key="1">
    <citation type="submission" date="2022-10" db="EMBL/GenBank/DDBJ databases">
        <title>Description of Fervidibacillus gen. nov. in the family Fervidibacillaceae fam. nov. with two species, Fervidibacillus albus sp. nov., and Fervidibacillus halotolerans sp. nov., isolated from tidal flat sediments.</title>
        <authorList>
            <person name="Kwon K.K."/>
            <person name="Yang S.-H."/>
        </authorList>
    </citation>
    <scope>NUCLEOTIDE SEQUENCE [LARGE SCALE GENOMIC DNA]</scope>
    <source>
        <strain evidence="5 6">DSM 23332</strain>
    </source>
</reference>
<evidence type="ECO:0000256" key="1">
    <source>
        <dbReference type="ARBA" id="ARBA00001947"/>
    </source>
</evidence>
<organism evidence="5 6">
    <name type="scientific">Pallidibacillus thermolactis</name>
    <dbReference type="NCBI Taxonomy" id="251051"/>
    <lineage>
        <taxon>Bacteria</taxon>
        <taxon>Bacillati</taxon>
        <taxon>Bacillota</taxon>
        <taxon>Bacilli</taxon>
        <taxon>Bacillales</taxon>
        <taxon>Bacillaceae</taxon>
        <taxon>Pallidibacillus</taxon>
    </lineage>
</organism>
<dbReference type="InterPro" id="IPR013783">
    <property type="entry name" value="Ig-like_fold"/>
</dbReference>
<feature type="signal peptide" evidence="3">
    <location>
        <begin position="1"/>
        <end position="25"/>
    </location>
</feature>
<comment type="cofactor">
    <cofactor evidence="1">
        <name>Zn(2+)</name>
        <dbReference type="ChEBI" id="CHEBI:29105"/>
    </cofactor>
</comment>
<comment type="caution">
    <text evidence="5">The sequence shown here is derived from an EMBL/GenBank/DDBJ whole genome shotgun (WGS) entry which is preliminary data.</text>
</comment>
<dbReference type="InterPro" id="IPR018905">
    <property type="entry name" value="A-galactase_NEW3"/>
</dbReference>
<keyword evidence="6" id="KW-1185">Reference proteome</keyword>
<evidence type="ECO:0000313" key="5">
    <source>
        <dbReference type="EMBL" id="MCU9595627.1"/>
    </source>
</evidence>
<dbReference type="InterPro" id="IPR029062">
    <property type="entry name" value="Class_I_gatase-like"/>
</dbReference>
<dbReference type="PANTHER" id="PTHR39198">
    <property type="entry name" value="HYPOTHETICAL MEMBRANE PROTEIN, CONSERVED"/>
    <property type="match status" value="1"/>
</dbReference>
<feature type="domain" description="Alpha-galactosidase NEW3" evidence="4">
    <location>
        <begin position="394"/>
        <end position="459"/>
    </location>
</feature>
<evidence type="ECO:0000256" key="3">
    <source>
        <dbReference type="SAM" id="SignalP"/>
    </source>
</evidence>
<dbReference type="Proteomes" id="UP001208656">
    <property type="component" value="Unassembled WGS sequence"/>
</dbReference>
<feature type="coiled-coil region" evidence="2">
    <location>
        <begin position="303"/>
        <end position="351"/>
    </location>
</feature>
<keyword evidence="2" id="KW-0175">Coiled coil</keyword>